<keyword evidence="2" id="KW-1185">Reference proteome</keyword>
<sequence length="102" mass="11938">MRGSTQNGSLASRIWVWIQRLFLSAILVDMAMSLKNMQLKQMPFSLHINMCHGWWLMGSHFMRLHNIHLQGLQRHCNTQSLQQTIWLFHPKAKSKINPSSLL</sequence>
<name>A0A3N7EL32_POPTR</name>
<dbReference type="Proteomes" id="UP000006729">
    <property type="component" value="Chromosome 1"/>
</dbReference>
<protein>
    <submittedName>
        <fullName evidence="1">Uncharacterized protein</fullName>
    </submittedName>
</protein>
<evidence type="ECO:0000313" key="1">
    <source>
        <dbReference type="EMBL" id="RQO85470.1"/>
    </source>
</evidence>
<dbReference type="AlphaFoldDB" id="A0A3N7EL32"/>
<gene>
    <name evidence="1" type="ORF">POPTR_001G281101</name>
</gene>
<reference evidence="1 2" key="1">
    <citation type="journal article" date="2006" name="Science">
        <title>The genome of black cottonwood, Populus trichocarpa (Torr. &amp; Gray).</title>
        <authorList>
            <person name="Tuskan G.A."/>
            <person name="Difazio S."/>
            <person name="Jansson S."/>
            <person name="Bohlmann J."/>
            <person name="Grigoriev I."/>
            <person name="Hellsten U."/>
            <person name="Putnam N."/>
            <person name="Ralph S."/>
            <person name="Rombauts S."/>
            <person name="Salamov A."/>
            <person name="Schein J."/>
            <person name="Sterck L."/>
            <person name="Aerts A."/>
            <person name="Bhalerao R.R."/>
            <person name="Bhalerao R.P."/>
            <person name="Blaudez D."/>
            <person name="Boerjan W."/>
            <person name="Brun A."/>
            <person name="Brunner A."/>
            <person name="Busov V."/>
            <person name="Campbell M."/>
            <person name="Carlson J."/>
            <person name="Chalot M."/>
            <person name="Chapman J."/>
            <person name="Chen G.L."/>
            <person name="Cooper D."/>
            <person name="Coutinho P.M."/>
            <person name="Couturier J."/>
            <person name="Covert S."/>
            <person name="Cronk Q."/>
            <person name="Cunningham R."/>
            <person name="Davis J."/>
            <person name="Degroeve S."/>
            <person name="Dejardin A."/>
            <person name="Depamphilis C."/>
            <person name="Detter J."/>
            <person name="Dirks B."/>
            <person name="Dubchak I."/>
            <person name="Duplessis S."/>
            <person name="Ehlting J."/>
            <person name="Ellis B."/>
            <person name="Gendler K."/>
            <person name="Goodstein D."/>
            <person name="Gribskov M."/>
            <person name="Grimwood J."/>
            <person name="Groover A."/>
            <person name="Gunter L."/>
            <person name="Hamberger B."/>
            <person name="Heinze B."/>
            <person name="Helariutta Y."/>
            <person name="Henrissat B."/>
            <person name="Holligan D."/>
            <person name="Holt R."/>
            <person name="Huang W."/>
            <person name="Islam-Faridi N."/>
            <person name="Jones S."/>
            <person name="Jones-Rhoades M."/>
            <person name="Jorgensen R."/>
            <person name="Joshi C."/>
            <person name="Kangasjarvi J."/>
            <person name="Karlsson J."/>
            <person name="Kelleher C."/>
            <person name="Kirkpatrick R."/>
            <person name="Kirst M."/>
            <person name="Kohler A."/>
            <person name="Kalluri U."/>
            <person name="Larimer F."/>
            <person name="Leebens-Mack J."/>
            <person name="Leple J.C."/>
            <person name="Locascio P."/>
            <person name="Lou Y."/>
            <person name="Lucas S."/>
            <person name="Martin F."/>
            <person name="Montanini B."/>
            <person name="Napoli C."/>
            <person name="Nelson D.R."/>
            <person name="Nelson C."/>
            <person name="Nieminen K."/>
            <person name="Nilsson O."/>
            <person name="Pereda V."/>
            <person name="Peter G."/>
            <person name="Philippe R."/>
            <person name="Pilate G."/>
            <person name="Poliakov A."/>
            <person name="Razumovskaya J."/>
            <person name="Richardson P."/>
            <person name="Rinaldi C."/>
            <person name="Ritland K."/>
            <person name="Rouze P."/>
            <person name="Ryaboy D."/>
            <person name="Schmutz J."/>
            <person name="Schrader J."/>
            <person name="Segerman B."/>
            <person name="Shin H."/>
            <person name="Siddiqui A."/>
            <person name="Sterky F."/>
            <person name="Terry A."/>
            <person name="Tsai C.J."/>
            <person name="Uberbacher E."/>
            <person name="Unneberg P."/>
            <person name="Vahala J."/>
            <person name="Wall K."/>
            <person name="Wessler S."/>
            <person name="Yang G."/>
            <person name="Yin T."/>
            <person name="Douglas C."/>
            <person name="Marra M."/>
            <person name="Sandberg G."/>
            <person name="Van de Peer Y."/>
            <person name="Rokhsar D."/>
        </authorList>
    </citation>
    <scope>NUCLEOTIDE SEQUENCE [LARGE SCALE GENOMIC DNA]</scope>
    <source>
        <strain evidence="2">cv. Nisqually</strain>
    </source>
</reference>
<evidence type="ECO:0000313" key="2">
    <source>
        <dbReference type="Proteomes" id="UP000006729"/>
    </source>
</evidence>
<organism evidence="1 2">
    <name type="scientific">Populus trichocarpa</name>
    <name type="common">Western balsam poplar</name>
    <name type="synonym">Populus balsamifera subsp. trichocarpa</name>
    <dbReference type="NCBI Taxonomy" id="3694"/>
    <lineage>
        <taxon>Eukaryota</taxon>
        <taxon>Viridiplantae</taxon>
        <taxon>Streptophyta</taxon>
        <taxon>Embryophyta</taxon>
        <taxon>Tracheophyta</taxon>
        <taxon>Spermatophyta</taxon>
        <taxon>Magnoliopsida</taxon>
        <taxon>eudicotyledons</taxon>
        <taxon>Gunneridae</taxon>
        <taxon>Pentapetalae</taxon>
        <taxon>rosids</taxon>
        <taxon>fabids</taxon>
        <taxon>Malpighiales</taxon>
        <taxon>Salicaceae</taxon>
        <taxon>Saliceae</taxon>
        <taxon>Populus</taxon>
    </lineage>
</organism>
<dbReference type="InParanoid" id="A0A3N7EL32"/>
<proteinExistence type="predicted"/>
<accession>A0A3N7EL32</accession>
<dbReference type="EMBL" id="CM009290">
    <property type="protein sequence ID" value="RQO85470.1"/>
    <property type="molecule type" value="Genomic_DNA"/>
</dbReference>